<comment type="caution">
    <text evidence="8">The sequence shown here is derived from an EMBL/GenBank/DDBJ whole genome shotgun (WGS) entry which is preliminary data.</text>
</comment>
<organism evidence="8 9">
    <name type="scientific">Mortierella isabellina</name>
    <name type="common">Filamentous fungus</name>
    <name type="synonym">Umbelopsis isabellina</name>
    <dbReference type="NCBI Taxonomy" id="91625"/>
    <lineage>
        <taxon>Eukaryota</taxon>
        <taxon>Fungi</taxon>
        <taxon>Fungi incertae sedis</taxon>
        <taxon>Mucoromycota</taxon>
        <taxon>Mucoromycotina</taxon>
        <taxon>Umbelopsidomycetes</taxon>
        <taxon>Umbelopsidales</taxon>
        <taxon>Umbelopsidaceae</taxon>
        <taxon>Umbelopsis</taxon>
    </lineage>
</organism>
<dbReference type="InterPro" id="IPR012951">
    <property type="entry name" value="BBE"/>
</dbReference>
<evidence type="ECO:0000256" key="2">
    <source>
        <dbReference type="ARBA" id="ARBA00005466"/>
    </source>
</evidence>
<evidence type="ECO:0000313" key="9">
    <source>
        <dbReference type="Proteomes" id="UP000654370"/>
    </source>
</evidence>
<dbReference type="OrthoDB" id="415825at2759"/>
<feature type="chain" id="PRO_5034074941" description="FAD-binding PCMH-type domain-containing protein" evidence="6">
    <location>
        <begin position="24"/>
        <end position="493"/>
    </location>
</feature>
<dbReference type="PANTHER" id="PTHR42973:SF39">
    <property type="entry name" value="FAD-BINDING PCMH-TYPE DOMAIN-CONTAINING PROTEIN"/>
    <property type="match status" value="1"/>
</dbReference>
<dbReference type="GO" id="GO:0071949">
    <property type="term" value="F:FAD binding"/>
    <property type="evidence" value="ECO:0007669"/>
    <property type="project" value="InterPro"/>
</dbReference>
<gene>
    <name evidence="8" type="ORF">INT43_009003</name>
</gene>
<name>A0A8H7PWY9_MORIS</name>
<dbReference type="Gene3D" id="3.30.465.10">
    <property type="match status" value="1"/>
</dbReference>
<evidence type="ECO:0000256" key="5">
    <source>
        <dbReference type="ARBA" id="ARBA00023002"/>
    </source>
</evidence>
<dbReference type="InterPro" id="IPR050416">
    <property type="entry name" value="FAD-linked_Oxidoreductase"/>
</dbReference>
<dbReference type="Pfam" id="PF08031">
    <property type="entry name" value="BBE"/>
    <property type="match status" value="1"/>
</dbReference>
<comment type="cofactor">
    <cofactor evidence="1">
        <name>FAD</name>
        <dbReference type="ChEBI" id="CHEBI:57692"/>
    </cofactor>
</comment>
<accession>A0A8H7PWY9</accession>
<dbReference type="InterPro" id="IPR036318">
    <property type="entry name" value="FAD-bd_PCMH-like_sf"/>
</dbReference>
<keyword evidence="3" id="KW-0285">Flavoprotein</keyword>
<dbReference type="InterPro" id="IPR016169">
    <property type="entry name" value="FAD-bd_PCMH_sub2"/>
</dbReference>
<dbReference type="Proteomes" id="UP000654370">
    <property type="component" value="Unassembled WGS sequence"/>
</dbReference>
<dbReference type="InterPro" id="IPR016166">
    <property type="entry name" value="FAD-bd_PCMH"/>
</dbReference>
<evidence type="ECO:0000256" key="1">
    <source>
        <dbReference type="ARBA" id="ARBA00001974"/>
    </source>
</evidence>
<proteinExistence type="inferred from homology"/>
<evidence type="ECO:0000256" key="4">
    <source>
        <dbReference type="ARBA" id="ARBA00022827"/>
    </source>
</evidence>
<dbReference type="PROSITE" id="PS51387">
    <property type="entry name" value="FAD_PCMH"/>
    <property type="match status" value="1"/>
</dbReference>
<evidence type="ECO:0000259" key="7">
    <source>
        <dbReference type="PROSITE" id="PS51387"/>
    </source>
</evidence>
<keyword evidence="5" id="KW-0560">Oxidoreductase</keyword>
<dbReference type="InterPro" id="IPR006094">
    <property type="entry name" value="Oxid_FAD_bind_N"/>
</dbReference>
<keyword evidence="6" id="KW-0732">Signal</keyword>
<dbReference type="GO" id="GO:0016491">
    <property type="term" value="F:oxidoreductase activity"/>
    <property type="evidence" value="ECO:0007669"/>
    <property type="project" value="UniProtKB-KW"/>
</dbReference>
<dbReference type="Gene3D" id="3.40.462.20">
    <property type="match status" value="1"/>
</dbReference>
<dbReference type="AlphaFoldDB" id="A0A8H7PWY9"/>
<dbReference type="SUPFAM" id="SSF56176">
    <property type="entry name" value="FAD-binding/transporter-associated domain-like"/>
    <property type="match status" value="1"/>
</dbReference>
<feature type="domain" description="FAD-binding PCMH-type" evidence="7">
    <location>
        <begin position="60"/>
        <end position="234"/>
    </location>
</feature>
<sequence>MVRSSSVLAILSSLAILATTTSGAVTTSLENCLQKISGLEVVVAGDSSWTKAKQAFDLRFTYTPKAVVYPSTDSQVQAAVKCAAASSIPIAPRCGGHSYEGYSLGGADGFLIIDVTKMQTVTVDQSTETAWIGAGSKLGPAYLSLWQSGNYTIPGGTCPSVGVSGNALGGGYGLLGRKHSVLADNVVALKFVNAKGELLQVDASTNPDLFWALRGGGLGSYGVVTSFQFKIYQISSPVTAFEYSFPASSYKKVMQGLAAWSPSAPEEVTVELNWGASSFDLTGIYLGPKSNIPSVMNKWFSIIKPSSSDVKEMSMIQAILKFTYMGTTDIQALSLTTGPGPADSRYYAGKSLLFDKATFSDESIEIIHKWLPKYKQGYIIIDVWGGAVHNQPSTGPNAFVHRSQQYGIEFVSEWDKDKCGDCLTWLSGFFNEMLTQYKKEYTVVKAYQNYIDRTLPNWSSAYYADAFPRLVSIKKDIDPNNIFRNPQSIPVSL</sequence>
<dbReference type="EMBL" id="JAEPQZ010000005">
    <property type="protein sequence ID" value="KAG2181420.1"/>
    <property type="molecule type" value="Genomic_DNA"/>
</dbReference>
<dbReference type="PANTHER" id="PTHR42973">
    <property type="entry name" value="BINDING OXIDOREDUCTASE, PUTATIVE (AFU_ORTHOLOGUE AFUA_1G17690)-RELATED"/>
    <property type="match status" value="1"/>
</dbReference>
<comment type="similarity">
    <text evidence="2">Belongs to the oxygen-dependent FAD-linked oxidoreductase family.</text>
</comment>
<dbReference type="Pfam" id="PF01565">
    <property type="entry name" value="FAD_binding_4"/>
    <property type="match status" value="1"/>
</dbReference>
<evidence type="ECO:0000256" key="3">
    <source>
        <dbReference type="ARBA" id="ARBA00022630"/>
    </source>
</evidence>
<evidence type="ECO:0000256" key="6">
    <source>
        <dbReference type="SAM" id="SignalP"/>
    </source>
</evidence>
<protein>
    <recommendedName>
        <fullName evidence="7">FAD-binding PCMH-type domain-containing protein</fullName>
    </recommendedName>
</protein>
<reference evidence="8" key="1">
    <citation type="submission" date="2020-12" db="EMBL/GenBank/DDBJ databases">
        <title>Metabolic potential, ecology and presence of endohyphal bacteria is reflected in genomic diversity of Mucoromycotina.</title>
        <authorList>
            <person name="Muszewska A."/>
            <person name="Okrasinska A."/>
            <person name="Steczkiewicz K."/>
            <person name="Drgas O."/>
            <person name="Orlowska M."/>
            <person name="Perlinska-Lenart U."/>
            <person name="Aleksandrzak-Piekarczyk T."/>
            <person name="Szatraj K."/>
            <person name="Zielenkiewicz U."/>
            <person name="Pilsyk S."/>
            <person name="Malc E."/>
            <person name="Mieczkowski P."/>
            <person name="Kruszewska J.S."/>
            <person name="Biernat P."/>
            <person name="Pawlowska J."/>
        </authorList>
    </citation>
    <scope>NUCLEOTIDE SEQUENCE</scope>
    <source>
        <strain evidence="8">WA0000067209</strain>
    </source>
</reference>
<keyword evidence="9" id="KW-1185">Reference proteome</keyword>
<feature type="signal peptide" evidence="6">
    <location>
        <begin position="1"/>
        <end position="23"/>
    </location>
</feature>
<evidence type="ECO:0000313" key="8">
    <source>
        <dbReference type="EMBL" id="KAG2181420.1"/>
    </source>
</evidence>
<keyword evidence="4" id="KW-0274">FAD</keyword>